<dbReference type="KEGG" id="asn:102379714"/>
<keyword evidence="4" id="KW-0677">Repeat</keyword>
<dbReference type="SUPFAM" id="SSF57944">
    <property type="entry name" value="Triple coiled coil domain of C-type lectins"/>
    <property type="match status" value="1"/>
</dbReference>
<gene>
    <name evidence="10" type="primary">LOC102379714</name>
</gene>
<dbReference type="PANTHER" id="PTHR24024:SF15">
    <property type="entry name" value="PULMONARY SURFACTANT-ASSOCIATED PROTEIN D"/>
    <property type="match status" value="1"/>
</dbReference>
<dbReference type="GO" id="GO:0030246">
    <property type="term" value="F:carbohydrate binding"/>
    <property type="evidence" value="ECO:0007669"/>
    <property type="project" value="UniProtKB-KW"/>
</dbReference>
<dbReference type="InterPro" id="IPR051077">
    <property type="entry name" value="Ca-dependent_lectin"/>
</dbReference>
<proteinExistence type="inferred from homology"/>
<evidence type="ECO:0000256" key="6">
    <source>
        <dbReference type="ARBA" id="ARBA00023119"/>
    </source>
</evidence>
<dbReference type="GO" id="GO:0005771">
    <property type="term" value="C:multivesicular body"/>
    <property type="evidence" value="ECO:0007669"/>
    <property type="project" value="TreeGrafter"/>
</dbReference>
<keyword evidence="5" id="KW-0106">Calcium</keyword>
<organism evidence="9 10">
    <name type="scientific">Alligator sinensis</name>
    <name type="common">Chinese alligator</name>
    <dbReference type="NCBI Taxonomy" id="38654"/>
    <lineage>
        <taxon>Eukaryota</taxon>
        <taxon>Metazoa</taxon>
        <taxon>Chordata</taxon>
        <taxon>Craniata</taxon>
        <taxon>Vertebrata</taxon>
        <taxon>Euteleostomi</taxon>
        <taxon>Archelosauria</taxon>
        <taxon>Archosauria</taxon>
        <taxon>Crocodylia</taxon>
        <taxon>Alligatoridae</taxon>
        <taxon>Alligatorinae</taxon>
        <taxon>Alligator</taxon>
    </lineage>
</organism>
<reference evidence="10" key="1">
    <citation type="submission" date="2025-08" db="UniProtKB">
        <authorList>
            <consortium name="RefSeq"/>
        </authorList>
    </citation>
    <scope>IDENTIFICATION</scope>
</reference>
<dbReference type="PROSITE" id="PS50041">
    <property type="entry name" value="C_TYPE_LECTIN_2"/>
    <property type="match status" value="1"/>
</dbReference>
<dbReference type="InterPro" id="IPR016187">
    <property type="entry name" value="CTDL_fold"/>
</dbReference>
<dbReference type="Pfam" id="PF00059">
    <property type="entry name" value="Lectin_C"/>
    <property type="match status" value="1"/>
</dbReference>
<evidence type="ECO:0000256" key="3">
    <source>
        <dbReference type="ARBA" id="ARBA00022734"/>
    </source>
</evidence>
<dbReference type="Gene3D" id="1.20.5.360">
    <property type="entry name" value="SFTPD helical domain"/>
    <property type="match status" value="1"/>
</dbReference>
<accession>A0A3Q0HKG8</accession>
<feature type="compositionally biased region" description="Gly residues" evidence="7">
    <location>
        <begin position="128"/>
        <end position="137"/>
    </location>
</feature>
<comment type="similarity">
    <text evidence="1">Belongs to the SFTPD family.</text>
</comment>
<dbReference type="Proteomes" id="UP000189705">
    <property type="component" value="Unplaced"/>
</dbReference>
<keyword evidence="9" id="KW-1185">Reference proteome</keyword>
<dbReference type="RefSeq" id="XP_025071040.1">
    <property type="nucleotide sequence ID" value="XM_025215255.1"/>
</dbReference>
<feature type="compositionally biased region" description="Basic and acidic residues" evidence="7">
    <location>
        <begin position="214"/>
        <end position="226"/>
    </location>
</feature>
<feature type="compositionally biased region" description="Low complexity" evidence="7">
    <location>
        <begin position="162"/>
        <end position="174"/>
    </location>
</feature>
<dbReference type="GO" id="GO:0005615">
    <property type="term" value="C:extracellular space"/>
    <property type="evidence" value="ECO:0007669"/>
    <property type="project" value="TreeGrafter"/>
</dbReference>
<dbReference type="SUPFAM" id="SSF56436">
    <property type="entry name" value="C-type lectin-like"/>
    <property type="match status" value="1"/>
</dbReference>
<sequence length="414" mass="43887">MWSPWDCTKPGQLIPQCWSVVQEEMTWHNSDLQPKAKSNFLILLSCASHCCGCHRNVVPFLVGRQMFPLSHQSKRSCPQGLQGLKGSQGPPGKMGPAGPEEAKGSQGEKGSKGDVGDRGLQGVPGSKGDQGIGGPAGPKGDKGSSGEKGAKGEIGLQGTAGQQGLPGNSGSPGPKGDKGPVGEKGGKGDKGDRGLQGATGSQGPTGKTGFSGPKGDKGSQGEKGTKGDSGLSKINLLKIQVRTLEGKLDTLQNSFSKYKKVIMFPNGRIVGEKVFMTSGYESSFENLKQRCSKAGGQLASPRNSAENAAIQQIVAMHNKAAFLGINDIQTEGQFRYLNGQAITYSNWLPREPNNDRGVEDCVEVFEHDQLRPCAVHDELLKETDIPIYCLGHKEDNKEKKCTHPAGWAARRLQG</sequence>
<evidence type="ECO:0000256" key="4">
    <source>
        <dbReference type="ARBA" id="ARBA00022737"/>
    </source>
</evidence>
<feature type="compositionally biased region" description="Basic and acidic residues" evidence="7">
    <location>
        <begin position="139"/>
        <end position="151"/>
    </location>
</feature>
<dbReference type="InterPro" id="IPR015097">
    <property type="entry name" value="Surfac_D-trimer"/>
</dbReference>
<evidence type="ECO:0000313" key="10">
    <source>
        <dbReference type="RefSeq" id="XP_025071040.1"/>
    </source>
</evidence>
<evidence type="ECO:0000256" key="7">
    <source>
        <dbReference type="SAM" id="MobiDB-lite"/>
    </source>
</evidence>
<evidence type="ECO:0000256" key="1">
    <source>
        <dbReference type="ARBA" id="ARBA00007899"/>
    </source>
</evidence>
<protein>
    <submittedName>
        <fullName evidence="10">Pulmonary surfactant-associated protein D-like</fullName>
    </submittedName>
</protein>
<dbReference type="Pfam" id="PF01391">
    <property type="entry name" value="Collagen"/>
    <property type="match status" value="2"/>
</dbReference>
<dbReference type="InParanoid" id="A0A3Q0HKG8"/>
<dbReference type="InterPro" id="IPR001304">
    <property type="entry name" value="C-type_lectin-like"/>
</dbReference>
<dbReference type="InterPro" id="IPR016186">
    <property type="entry name" value="C-type_lectin-like/link_sf"/>
</dbReference>
<dbReference type="Gene3D" id="3.10.100.10">
    <property type="entry name" value="Mannose-Binding Protein A, subunit A"/>
    <property type="match status" value="1"/>
</dbReference>
<dbReference type="STRING" id="38654.A0A3Q0HKG8"/>
<feature type="compositionally biased region" description="Basic and acidic residues" evidence="7">
    <location>
        <begin position="175"/>
        <end position="193"/>
    </location>
</feature>
<feature type="region of interest" description="Disordered" evidence="7">
    <location>
        <begin position="72"/>
        <end position="230"/>
    </location>
</feature>
<dbReference type="Pfam" id="PF09006">
    <property type="entry name" value="Surfac_D-trimer"/>
    <property type="match status" value="1"/>
</dbReference>
<dbReference type="InterPro" id="IPR008160">
    <property type="entry name" value="Collagen"/>
</dbReference>
<dbReference type="GO" id="GO:0005581">
    <property type="term" value="C:collagen trimer"/>
    <property type="evidence" value="ECO:0007669"/>
    <property type="project" value="UniProtKB-KW"/>
</dbReference>
<keyword evidence="6" id="KW-0176">Collagen</keyword>
<dbReference type="SMART" id="SM00034">
    <property type="entry name" value="CLECT"/>
    <property type="match status" value="1"/>
</dbReference>
<evidence type="ECO:0000256" key="2">
    <source>
        <dbReference type="ARBA" id="ARBA00011267"/>
    </source>
</evidence>
<keyword evidence="3" id="KW-0430">Lectin</keyword>
<evidence type="ECO:0000313" key="9">
    <source>
        <dbReference type="Proteomes" id="UP000189705"/>
    </source>
</evidence>
<evidence type="ECO:0000259" key="8">
    <source>
        <dbReference type="PROSITE" id="PS50041"/>
    </source>
</evidence>
<evidence type="ECO:0000256" key="5">
    <source>
        <dbReference type="ARBA" id="ARBA00022837"/>
    </source>
</evidence>
<name>A0A3Q0HKG8_ALLSI</name>
<feature type="domain" description="C-type lectin" evidence="8">
    <location>
        <begin position="270"/>
        <end position="364"/>
    </location>
</feature>
<dbReference type="PANTHER" id="PTHR24024">
    <property type="entry name" value="PULMONARY SURFACTANT-ASSOCIATED PROTEIN A"/>
    <property type="match status" value="1"/>
</dbReference>
<dbReference type="AlphaFoldDB" id="A0A3Q0HKG8"/>
<dbReference type="GeneID" id="102379714"/>
<comment type="subunit">
    <text evidence="2">Oligomeric complex of 4 set of homotrimers.</text>
</comment>